<dbReference type="FunFam" id="3.30.50.10:FF:000013">
    <property type="entry name" value="Nuclear receptor subfamily 1 group D member 2"/>
    <property type="match status" value="1"/>
</dbReference>
<dbReference type="AlphaFoldDB" id="A0A4W5KGH5"/>
<feature type="domain" description="Nuclear receptor" evidence="13">
    <location>
        <begin position="113"/>
        <end position="189"/>
    </location>
</feature>
<proteinExistence type="inferred from homology"/>
<comment type="similarity">
    <text evidence="11">Belongs to the nuclear hormone receptor family.</text>
</comment>
<evidence type="ECO:0000256" key="10">
    <source>
        <dbReference type="ARBA" id="ARBA00023242"/>
    </source>
</evidence>
<evidence type="ECO:0000256" key="5">
    <source>
        <dbReference type="ARBA" id="ARBA00022833"/>
    </source>
</evidence>
<dbReference type="PANTHER" id="PTHR24082:SF489">
    <property type="entry name" value="NUCLEAR RECEPTOR SUBFAMILY 1 GROUP D MEMBER 4B"/>
    <property type="match status" value="1"/>
</dbReference>
<dbReference type="FunFam" id="1.10.565.10:FF:000039">
    <property type="entry name" value="Nuclear receptor subfamily 1, group D, member 4b"/>
    <property type="match status" value="1"/>
</dbReference>
<evidence type="ECO:0000313" key="16">
    <source>
        <dbReference type="Proteomes" id="UP000314982"/>
    </source>
</evidence>
<evidence type="ECO:0000256" key="7">
    <source>
        <dbReference type="ARBA" id="ARBA00023125"/>
    </source>
</evidence>
<evidence type="ECO:0000256" key="1">
    <source>
        <dbReference type="ARBA" id="ARBA00004496"/>
    </source>
</evidence>
<comment type="subcellular location">
    <subcellularLocation>
        <location evidence="1">Cytoplasm</location>
    </subcellularLocation>
    <subcellularLocation>
        <location evidence="11">Nucleus</location>
    </subcellularLocation>
</comment>
<dbReference type="GO" id="GO:0005634">
    <property type="term" value="C:nucleus"/>
    <property type="evidence" value="ECO:0007669"/>
    <property type="project" value="UniProtKB-SubCell"/>
</dbReference>
<dbReference type="GO" id="GO:0004879">
    <property type="term" value="F:nuclear receptor activity"/>
    <property type="evidence" value="ECO:0007669"/>
    <property type="project" value="InterPro"/>
</dbReference>
<dbReference type="PROSITE" id="PS00031">
    <property type="entry name" value="NUCLEAR_REC_DBD_1"/>
    <property type="match status" value="1"/>
</dbReference>
<dbReference type="PANTHER" id="PTHR24082">
    <property type="entry name" value="NUCLEAR HORMONE RECEPTOR"/>
    <property type="match status" value="1"/>
</dbReference>
<keyword evidence="6 11" id="KW-0805">Transcription regulation</keyword>
<dbReference type="PRINTS" id="PR00047">
    <property type="entry name" value="STROIDFINGER"/>
</dbReference>
<reference evidence="16" key="1">
    <citation type="submission" date="2018-06" db="EMBL/GenBank/DDBJ databases">
        <title>Genome assembly of Danube salmon.</title>
        <authorList>
            <person name="Macqueen D.J."/>
            <person name="Gundappa M.K."/>
        </authorList>
    </citation>
    <scope>NUCLEOTIDE SEQUENCE [LARGE SCALE GENOMIC DNA]</scope>
</reference>
<feature type="region of interest" description="Disordered" evidence="12">
    <location>
        <begin position="263"/>
        <end position="355"/>
    </location>
</feature>
<dbReference type="GO" id="GO:0048384">
    <property type="term" value="P:retinoic acid receptor signaling pathway"/>
    <property type="evidence" value="ECO:0007669"/>
    <property type="project" value="InterPro"/>
</dbReference>
<keyword evidence="3 11" id="KW-0479">Metal-binding</keyword>
<feature type="compositionally biased region" description="Polar residues" evidence="12">
    <location>
        <begin position="278"/>
        <end position="355"/>
    </location>
</feature>
<dbReference type="SUPFAM" id="SSF57716">
    <property type="entry name" value="Glucocorticoid receptor-like (DNA-binding domain)"/>
    <property type="match status" value="1"/>
</dbReference>
<sequence>MDNSPGGVILYAGSSGSASPSPGSPSSGYQTQSPRSSHSQPSSPEPVSFPEIGPLKRERGENRGGPSPKLVFQFPEANATTAATSSGNTYAHPMVAKRPCGFTGTFTKTGGMVLLCKVCGDIASGFHYGVHACEGCKGFFRRSIQQNIHYKMCVKNESCLIMRMNRNRCQHCRFKKCLYVGMSRDAVRFGRIPKREKQRLLDEMQNYMNSLNESASMEIDSSPSSSEAPASPEPGESVSTAYRNIFAQEDVKPVIKMVVNNNIRNNPAHNSGYAHPEPQTQTHSHSNPSQGYQSHPTQSYQTPPRYPRNNNVDNAQYTYQPSSNQSQCPVSNGSQSAQTFQANHNNFPAGESQNQTTCPWKLSGGAKVLACPLNACPVAPRDRSSQQIWDAFSQCFTPAVKEVVEFAKSIPGFQSLSQHDQVMLLKAGTFQVLMVRFCSLFDPKEKTVTFLNGQTYPLTSLRALGMGSLLDAMFEFSEKLGALGLEPDEMALFMAVVLVSADCSGVADVVAVEQLQESLIKALRSLITRRRPDDSALFPKLLLRLPDLRTLNNMHSDKLLAFSIDP</sequence>
<dbReference type="InterPro" id="IPR001628">
    <property type="entry name" value="Znf_hrmn_rcpt"/>
</dbReference>
<feature type="compositionally biased region" description="Low complexity" evidence="12">
    <location>
        <begin position="12"/>
        <end position="48"/>
    </location>
</feature>
<keyword evidence="16" id="KW-1185">Reference proteome</keyword>
<protein>
    <submittedName>
        <fullName evidence="15">Nuclear receptor subfamily 1, group D, member 4b</fullName>
    </submittedName>
</protein>
<evidence type="ECO:0000256" key="11">
    <source>
        <dbReference type="RuleBase" id="RU004334"/>
    </source>
</evidence>
<reference evidence="15" key="3">
    <citation type="submission" date="2025-09" db="UniProtKB">
        <authorList>
            <consortium name="Ensembl"/>
        </authorList>
    </citation>
    <scope>IDENTIFICATION</scope>
</reference>
<dbReference type="InterPro" id="IPR003078">
    <property type="entry name" value="Retinoic_acid_rcpt"/>
</dbReference>
<dbReference type="GO" id="GO:0000122">
    <property type="term" value="P:negative regulation of transcription by RNA polymerase II"/>
    <property type="evidence" value="ECO:0007669"/>
    <property type="project" value="TreeGrafter"/>
</dbReference>
<keyword evidence="7 11" id="KW-0238">DNA-binding</keyword>
<keyword evidence="9 11" id="KW-0675">Receptor</keyword>
<evidence type="ECO:0000259" key="13">
    <source>
        <dbReference type="PROSITE" id="PS51030"/>
    </source>
</evidence>
<dbReference type="GO" id="GO:0008270">
    <property type="term" value="F:zinc ion binding"/>
    <property type="evidence" value="ECO:0007669"/>
    <property type="project" value="UniProtKB-KW"/>
</dbReference>
<feature type="domain" description="NR LBD" evidence="14">
    <location>
        <begin position="331"/>
        <end position="566"/>
    </location>
</feature>
<dbReference type="SMART" id="SM00399">
    <property type="entry name" value="ZnF_C4"/>
    <property type="match status" value="1"/>
</dbReference>
<dbReference type="PRINTS" id="PR00398">
    <property type="entry name" value="STRDHORMONER"/>
</dbReference>
<keyword evidence="8 11" id="KW-0804">Transcription</keyword>
<reference evidence="15" key="2">
    <citation type="submission" date="2025-08" db="UniProtKB">
        <authorList>
            <consortium name="Ensembl"/>
        </authorList>
    </citation>
    <scope>IDENTIFICATION</scope>
</reference>
<evidence type="ECO:0000256" key="9">
    <source>
        <dbReference type="ARBA" id="ARBA00023170"/>
    </source>
</evidence>
<dbReference type="GeneTree" id="ENSGT00940000164283"/>
<dbReference type="SUPFAM" id="SSF48508">
    <property type="entry name" value="Nuclear receptor ligand-binding domain"/>
    <property type="match status" value="1"/>
</dbReference>
<dbReference type="Gene3D" id="1.10.565.10">
    <property type="entry name" value="Retinoid X Receptor"/>
    <property type="match status" value="1"/>
</dbReference>
<dbReference type="SMART" id="SM00430">
    <property type="entry name" value="HOLI"/>
    <property type="match status" value="1"/>
</dbReference>
<dbReference type="InterPro" id="IPR001723">
    <property type="entry name" value="Nuclear_hrmn_rcpt"/>
</dbReference>
<dbReference type="STRING" id="62062.ENSHHUP00000016143"/>
<dbReference type="GO" id="GO:0045944">
    <property type="term" value="P:positive regulation of transcription by RNA polymerase II"/>
    <property type="evidence" value="ECO:0007669"/>
    <property type="project" value="TreeGrafter"/>
</dbReference>
<keyword evidence="10 11" id="KW-0539">Nucleus</keyword>
<dbReference type="InterPro" id="IPR000536">
    <property type="entry name" value="Nucl_hrmn_rcpt_lig-bd"/>
</dbReference>
<dbReference type="CDD" id="cd07166">
    <property type="entry name" value="NR_DBD_REV_ERB"/>
    <property type="match status" value="1"/>
</dbReference>
<evidence type="ECO:0000259" key="14">
    <source>
        <dbReference type="PROSITE" id="PS51843"/>
    </source>
</evidence>
<feature type="region of interest" description="Disordered" evidence="12">
    <location>
        <begin position="1"/>
        <end position="71"/>
    </location>
</feature>
<dbReference type="InterPro" id="IPR035500">
    <property type="entry name" value="NHR-like_dom_sf"/>
</dbReference>
<evidence type="ECO:0000256" key="2">
    <source>
        <dbReference type="ARBA" id="ARBA00011431"/>
    </source>
</evidence>
<name>A0A4W5KGH5_9TELE</name>
<dbReference type="PROSITE" id="PS51030">
    <property type="entry name" value="NUCLEAR_REC_DBD_2"/>
    <property type="match status" value="1"/>
</dbReference>
<dbReference type="PROSITE" id="PS51843">
    <property type="entry name" value="NR_LBD"/>
    <property type="match status" value="1"/>
</dbReference>
<keyword evidence="4 11" id="KW-0863">Zinc-finger</keyword>
<evidence type="ECO:0000256" key="8">
    <source>
        <dbReference type="ARBA" id="ARBA00023163"/>
    </source>
</evidence>
<dbReference type="Proteomes" id="UP000314982">
    <property type="component" value="Unassembled WGS sequence"/>
</dbReference>
<dbReference type="Ensembl" id="ENSHHUT00000016709.1">
    <property type="protein sequence ID" value="ENSHHUP00000016143.1"/>
    <property type="gene ID" value="ENSHHUG00000010042.1"/>
</dbReference>
<evidence type="ECO:0000256" key="12">
    <source>
        <dbReference type="SAM" id="MobiDB-lite"/>
    </source>
</evidence>
<dbReference type="GO" id="GO:0030154">
    <property type="term" value="P:cell differentiation"/>
    <property type="evidence" value="ECO:0007669"/>
    <property type="project" value="TreeGrafter"/>
</dbReference>
<organism evidence="15 16">
    <name type="scientific">Hucho hucho</name>
    <name type="common">huchen</name>
    <dbReference type="NCBI Taxonomy" id="62062"/>
    <lineage>
        <taxon>Eukaryota</taxon>
        <taxon>Metazoa</taxon>
        <taxon>Chordata</taxon>
        <taxon>Craniata</taxon>
        <taxon>Vertebrata</taxon>
        <taxon>Euteleostomi</taxon>
        <taxon>Actinopterygii</taxon>
        <taxon>Neopterygii</taxon>
        <taxon>Teleostei</taxon>
        <taxon>Protacanthopterygii</taxon>
        <taxon>Salmoniformes</taxon>
        <taxon>Salmonidae</taxon>
        <taxon>Salmoninae</taxon>
        <taxon>Hucho</taxon>
    </lineage>
</organism>
<evidence type="ECO:0000256" key="6">
    <source>
        <dbReference type="ARBA" id="ARBA00023015"/>
    </source>
</evidence>
<feature type="region of interest" description="Disordered" evidence="12">
    <location>
        <begin position="215"/>
        <end position="237"/>
    </location>
</feature>
<dbReference type="InterPro" id="IPR013088">
    <property type="entry name" value="Znf_NHR/GATA"/>
</dbReference>
<dbReference type="GO" id="GO:0005737">
    <property type="term" value="C:cytoplasm"/>
    <property type="evidence" value="ECO:0007669"/>
    <property type="project" value="UniProtKB-SubCell"/>
</dbReference>
<comment type="subunit">
    <text evidence="2">Heterodimer; with an rxr molecule. Binds DNA preferentially as a rar/rxr heterodimer.</text>
</comment>
<evidence type="ECO:0000313" key="15">
    <source>
        <dbReference type="Ensembl" id="ENSHHUP00000016143.1"/>
    </source>
</evidence>
<dbReference type="Pfam" id="PF00105">
    <property type="entry name" value="zf-C4"/>
    <property type="match status" value="1"/>
</dbReference>
<keyword evidence="5 11" id="KW-0862">Zinc</keyword>
<evidence type="ECO:0000256" key="3">
    <source>
        <dbReference type="ARBA" id="ARBA00022723"/>
    </source>
</evidence>
<evidence type="ECO:0000256" key="4">
    <source>
        <dbReference type="ARBA" id="ARBA00022771"/>
    </source>
</evidence>
<dbReference type="PRINTS" id="PR01292">
    <property type="entry name" value="RETNOICACIDR"/>
</dbReference>
<accession>A0A4W5KGH5</accession>
<dbReference type="InterPro" id="IPR050234">
    <property type="entry name" value="Nuclear_hormone_rcpt_NR1"/>
</dbReference>
<dbReference type="Gene3D" id="3.30.50.10">
    <property type="entry name" value="Erythroid Transcription Factor GATA-1, subunit A"/>
    <property type="match status" value="1"/>
</dbReference>
<dbReference type="GO" id="GO:0000978">
    <property type="term" value="F:RNA polymerase II cis-regulatory region sequence-specific DNA binding"/>
    <property type="evidence" value="ECO:0007669"/>
    <property type="project" value="TreeGrafter"/>
</dbReference>
<dbReference type="Pfam" id="PF00104">
    <property type="entry name" value="Hormone_recep"/>
    <property type="match status" value="1"/>
</dbReference>